<evidence type="ECO:0000313" key="3">
    <source>
        <dbReference type="Proteomes" id="UP001207918"/>
    </source>
</evidence>
<protein>
    <submittedName>
        <fullName evidence="2">MerR family transcriptional regulator</fullName>
    </submittedName>
</protein>
<dbReference type="Pfam" id="PF13411">
    <property type="entry name" value="MerR_1"/>
    <property type="match status" value="1"/>
</dbReference>
<dbReference type="InterPro" id="IPR009061">
    <property type="entry name" value="DNA-bd_dom_put_sf"/>
</dbReference>
<dbReference type="Pfam" id="PF02607">
    <property type="entry name" value="B12-binding_2"/>
    <property type="match status" value="1"/>
</dbReference>
<dbReference type="Proteomes" id="UP001207918">
    <property type="component" value="Unassembled WGS sequence"/>
</dbReference>
<feature type="domain" description="HTH merR-type" evidence="1">
    <location>
        <begin position="3"/>
        <end position="68"/>
    </location>
</feature>
<dbReference type="SUPFAM" id="SSF52242">
    <property type="entry name" value="Cobalamin (vitamin B12)-binding domain"/>
    <property type="match status" value="1"/>
</dbReference>
<dbReference type="SUPFAM" id="SSF46955">
    <property type="entry name" value="Putative DNA-binding domain"/>
    <property type="match status" value="1"/>
</dbReference>
<dbReference type="InterPro" id="IPR036724">
    <property type="entry name" value="Cobalamin-bd_sf"/>
</dbReference>
<dbReference type="RefSeq" id="WP_265764145.1">
    <property type="nucleotide sequence ID" value="NZ_JAGGJA010000001.1"/>
</dbReference>
<dbReference type="InterPro" id="IPR003759">
    <property type="entry name" value="Cbl-bd_cap"/>
</dbReference>
<sequence length="290" mass="33848">MDKFSISQISQFTGIKPNTLRAWENRYNAVEPNRSEGNTRYYDNSQLRRLLNIVSIKESHKISELCSYSDEKLFELVLKRQQEKNEDETDNYFVSQLISAGINYDEAYFEKIFSHCLLRYDIKSAYMMVIHPMLKRLGLLWTSNRIPPACEHFISNLVRQKLFTAIDALPPSPPEGDTWVLFLPENEFHDIGLLFANHLIRLSGQKVIFLGANVPMESLKSAVADIQPEHLFFFLIHNDLPENTQEYLDQLRTSFPNINLLLSGNSHLIDQLELRDVQWVKWIEDLEKLL</sequence>
<gene>
    <name evidence="2" type="ORF">J6I44_01380</name>
</gene>
<name>A0ABT3PHT2_9BACT</name>
<evidence type="ECO:0000259" key="1">
    <source>
        <dbReference type="PROSITE" id="PS50937"/>
    </source>
</evidence>
<evidence type="ECO:0000313" key="2">
    <source>
        <dbReference type="EMBL" id="MCW9705481.1"/>
    </source>
</evidence>
<keyword evidence="3" id="KW-1185">Reference proteome</keyword>
<dbReference type="Gene3D" id="3.40.50.280">
    <property type="entry name" value="Cobalamin-binding domain"/>
    <property type="match status" value="1"/>
</dbReference>
<dbReference type="InterPro" id="IPR036594">
    <property type="entry name" value="Meth_synthase_dom"/>
</dbReference>
<dbReference type="EMBL" id="JAGGJA010000001">
    <property type="protein sequence ID" value="MCW9705481.1"/>
    <property type="molecule type" value="Genomic_DNA"/>
</dbReference>
<dbReference type="Gene3D" id="1.10.1240.10">
    <property type="entry name" value="Methionine synthase domain"/>
    <property type="match status" value="1"/>
</dbReference>
<proteinExistence type="predicted"/>
<dbReference type="PROSITE" id="PS50937">
    <property type="entry name" value="HTH_MERR_2"/>
    <property type="match status" value="1"/>
</dbReference>
<dbReference type="InterPro" id="IPR000551">
    <property type="entry name" value="MerR-type_HTH_dom"/>
</dbReference>
<organism evidence="2 3">
    <name type="scientific">Fodinibius salsisoli</name>
    <dbReference type="NCBI Taxonomy" id="2820877"/>
    <lineage>
        <taxon>Bacteria</taxon>
        <taxon>Pseudomonadati</taxon>
        <taxon>Balneolota</taxon>
        <taxon>Balneolia</taxon>
        <taxon>Balneolales</taxon>
        <taxon>Balneolaceae</taxon>
        <taxon>Fodinibius</taxon>
    </lineage>
</organism>
<reference evidence="2 3" key="1">
    <citation type="submission" date="2021-03" db="EMBL/GenBank/DDBJ databases">
        <title>Aliifodinibius sp. nov., a new bacterium isolated from saline soil.</title>
        <authorList>
            <person name="Galisteo C."/>
            <person name="De La Haba R."/>
            <person name="Sanchez-Porro C."/>
            <person name="Ventosa A."/>
        </authorList>
    </citation>
    <scope>NUCLEOTIDE SEQUENCE [LARGE SCALE GENOMIC DNA]</scope>
    <source>
        <strain evidence="2 3">1BSP15-2V2</strain>
    </source>
</reference>
<comment type="caution">
    <text evidence="2">The sequence shown here is derived from an EMBL/GenBank/DDBJ whole genome shotgun (WGS) entry which is preliminary data.</text>
</comment>
<dbReference type="SMART" id="SM00422">
    <property type="entry name" value="HTH_MERR"/>
    <property type="match status" value="1"/>
</dbReference>
<accession>A0ABT3PHT2</accession>
<dbReference type="Gene3D" id="1.10.1660.10">
    <property type="match status" value="1"/>
</dbReference>